<organism evidence="1 2">
    <name type="scientific">Araneus ventricosus</name>
    <name type="common">Orbweaver spider</name>
    <name type="synonym">Epeira ventricosa</name>
    <dbReference type="NCBI Taxonomy" id="182803"/>
    <lineage>
        <taxon>Eukaryota</taxon>
        <taxon>Metazoa</taxon>
        <taxon>Ecdysozoa</taxon>
        <taxon>Arthropoda</taxon>
        <taxon>Chelicerata</taxon>
        <taxon>Arachnida</taxon>
        <taxon>Araneae</taxon>
        <taxon>Araneomorphae</taxon>
        <taxon>Entelegynae</taxon>
        <taxon>Araneoidea</taxon>
        <taxon>Araneidae</taxon>
        <taxon>Araneus</taxon>
    </lineage>
</organism>
<dbReference type="EMBL" id="BGPR01001402">
    <property type="protein sequence ID" value="GBM53023.1"/>
    <property type="molecule type" value="Genomic_DNA"/>
</dbReference>
<dbReference type="Proteomes" id="UP000499080">
    <property type="component" value="Unassembled WGS sequence"/>
</dbReference>
<name>A0A4Y2GHF4_ARAVE</name>
<reference evidence="1 2" key="1">
    <citation type="journal article" date="2019" name="Sci. Rep.">
        <title>Orb-weaving spider Araneus ventricosus genome elucidates the spidroin gene catalogue.</title>
        <authorList>
            <person name="Kono N."/>
            <person name="Nakamura H."/>
            <person name="Ohtoshi R."/>
            <person name="Moran D.A.P."/>
            <person name="Shinohara A."/>
            <person name="Yoshida Y."/>
            <person name="Fujiwara M."/>
            <person name="Mori M."/>
            <person name="Tomita M."/>
            <person name="Arakawa K."/>
        </authorList>
    </citation>
    <scope>NUCLEOTIDE SEQUENCE [LARGE SCALE GENOMIC DNA]</scope>
</reference>
<accession>A0A4Y2GHF4</accession>
<gene>
    <name evidence="1" type="ORF">AVEN_265979_1</name>
</gene>
<proteinExistence type="predicted"/>
<keyword evidence="2" id="KW-1185">Reference proteome</keyword>
<comment type="caution">
    <text evidence="1">The sequence shown here is derived from an EMBL/GenBank/DDBJ whole genome shotgun (WGS) entry which is preliminary data.</text>
</comment>
<protein>
    <submittedName>
        <fullName evidence="1">Uncharacterized protein</fullName>
    </submittedName>
</protein>
<sequence length="129" mass="14264">MTRTTPEMVPPSPNFWTTSDPSAMLPVLIPDWIGQVLYTSRKTSSALYSTTSEIRTARGFGRRLNISTKQSICSYFILYNILDESGILQIPGENSSTAISKSRPESNGKTFGHSGSICLQEWATVEKQV</sequence>
<evidence type="ECO:0000313" key="2">
    <source>
        <dbReference type="Proteomes" id="UP000499080"/>
    </source>
</evidence>
<evidence type="ECO:0000313" key="1">
    <source>
        <dbReference type="EMBL" id="GBM53023.1"/>
    </source>
</evidence>
<dbReference type="AlphaFoldDB" id="A0A4Y2GHF4"/>